<protein>
    <submittedName>
        <fullName evidence="4">ISAs1 family transposase</fullName>
    </submittedName>
</protein>
<dbReference type="EMBL" id="SGIS01000154">
    <property type="protein sequence ID" value="RZF58265.1"/>
    <property type="molecule type" value="Genomic_DNA"/>
</dbReference>
<dbReference type="InterPro" id="IPR051698">
    <property type="entry name" value="Transposase_11-like"/>
</dbReference>
<name>A0A4Q6XGS7_9SPHN</name>
<dbReference type="PANTHER" id="PTHR30298:SF0">
    <property type="entry name" value="PROTEIN YBFL-RELATED"/>
    <property type="match status" value="1"/>
</dbReference>
<evidence type="ECO:0000259" key="3">
    <source>
        <dbReference type="Pfam" id="PF13808"/>
    </source>
</evidence>
<dbReference type="PANTHER" id="PTHR30298">
    <property type="entry name" value="H REPEAT-ASSOCIATED PREDICTED TRANSPOSASE"/>
    <property type="match status" value="1"/>
</dbReference>
<feature type="domain" description="Transposase IS4-like" evidence="2">
    <location>
        <begin position="107"/>
        <end position="337"/>
    </location>
</feature>
<evidence type="ECO:0000259" key="2">
    <source>
        <dbReference type="Pfam" id="PF01609"/>
    </source>
</evidence>
<dbReference type="GO" id="GO:0006313">
    <property type="term" value="P:DNA transposition"/>
    <property type="evidence" value="ECO:0007669"/>
    <property type="project" value="InterPro"/>
</dbReference>
<dbReference type="GO" id="GO:0004803">
    <property type="term" value="F:transposase activity"/>
    <property type="evidence" value="ECO:0007669"/>
    <property type="project" value="InterPro"/>
</dbReference>
<feature type="domain" description="H repeat-associated protein N-terminal" evidence="3">
    <location>
        <begin position="8"/>
        <end position="92"/>
    </location>
</feature>
<reference evidence="4 5" key="1">
    <citation type="submission" date="2019-02" db="EMBL/GenBank/DDBJ databases">
        <authorList>
            <person name="Li Y."/>
        </authorList>
    </citation>
    <scope>NUCLEOTIDE SEQUENCE [LARGE SCALE GENOMIC DNA]</scope>
    <source>
        <strain evidence="4 5">3-7</strain>
    </source>
</reference>
<accession>A0A4Q6XGS7</accession>
<dbReference type="OrthoDB" id="8001376at2"/>
<proteinExistence type="predicted"/>
<evidence type="ECO:0000313" key="4">
    <source>
        <dbReference type="EMBL" id="RZF58265.1"/>
    </source>
</evidence>
<dbReference type="Proteomes" id="UP000292085">
    <property type="component" value="Unassembled WGS sequence"/>
</dbReference>
<dbReference type="GO" id="GO:0003677">
    <property type="term" value="F:DNA binding"/>
    <property type="evidence" value="ECO:0007669"/>
    <property type="project" value="InterPro"/>
</dbReference>
<dbReference type="Pfam" id="PF01609">
    <property type="entry name" value="DDE_Tnp_1"/>
    <property type="match status" value="1"/>
</dbReference>
<comment type="caution">
    <text evidence="4">The sequence shown here is derived from an EMBL/GenBank/DDBJ whole genome shotgun (WGS) entry which is preliminary data.</text>
</comment>
<sequence>MQVRGFRELFEVVPDPRRANVSHALPDILLIAFAAMLCGAETCVDMADFGEAKQDLLSQFMDLDHGTPSHDTFSRVFRLLDPPAFEAAFRTFTGVFAATLESHGMTGPIIAIDGKSLRGAVDTARRTMPLHLVTAWAADHRLVLSQCHAPNRSEVTAAREIIAMLDLTGCTVTTDALHSNRQTVSAIRARGGDYALVIKGNRGPLHKAIQTLLANPDPKRAASTSETAHGRDEERRAWVVPTPAGWAEQYEFEDLCAVARIDSTRRIKGQEQTDTRYAVFSSLLPPSEVLRVIRAHWTIENQQHWLLDVVLGEDRIFTRSDHCAQNIALLRRLALNLLQHDTRKLSIRRKFKHAGWHDDYLSSLLAQMR</sequence>
<dbReference type="InterPro" id="IPR047647">
    <property type="entry name" value="ISAs1_transpos"/>
</dbReference>
<dbReference type="InterPro" id="IPR002559">
    <property type="entry name" value="Transposase_11"/>
</dbReference>
<evidence type="ECO:0000313" key="5">
    <source>
        <dbReference type="Proteomes" id="UP000292085"/>
    </source>
</evidence>
<feature type="region of interest" description="Disordered" evidence="1">
    <location>
        <begin position="216"/>
        <end position="235"/>
    </location>
</feature>
<dbReference type="RefSeq" id="WP_130160641.1">
    <property type="nucleotide sequence ID" value="NZ_SGIS01000154.1"/>
</dbReference>
<keyword evidence="5" id="KW-1185">Reference proteome</keyword>
<dbReference type="NCBIfam" id="NF033564">
    <property type="entry name" value="transpos_ISAs1"/>
    <property type="match status" value="1"/>
</dbReference>
<evidence type="ECO:0000256" key="1">
    <source>
        <dbReference type="SAM" id="MobiDB-lite"/>
    </source>
</evidence>
<dbReference type="InterPro" id="IPR032806">
    <property type="entry name" value="YbfD_N"/>
</dbReference>
<dbReference type="Pfam" id="PF13808">
    <property type="entry name" value="DDE_Tnp_1_assoc"/>
    <property type="match status" value="1"/>
</dbReference>
<organism evidence="4 5">
    <name type="scientific">Sphingomonas populi</name>
    <dbReference type="NCBI Taxonomy" id="2484750"/>
    <lineage>
        <taxon>Bacteria</taxon>
        <taxon>Pseudomonadati</taxon>
        <taxon>Pseudomonadota</taxon>
        <taxon>Alphaproteobacteria</taxon>
        <taxon>Sphingomonadales</taxon>
        <taxon>Sphingomonadaceae</taxon>
        <taxon>Sphingomonas</taxon>
    </lineage>
</organism>
<dbReference type="AlphaFoldDB" id="A0A4Q6XGS7"/>
<gene>
    <name evidence="4" type="ORF">EWE75_24655</name>
</gene>